<evidence type="ECO:0000256" key="1">
    <source>
        <dbReference type="SAM" id="Phobius"/>
    </source>
</evidence>
<feature type="transmembrane region" description="Helical" evidence="1">
    <location>
        <begin position="215"/>
        <end position="232"/>
    </location>
</feature>
<keyword evidence="3" id="KW-1185">Reference proteome</keyword>
<reference evidence="2" key="1">
    <citation type="submission" date="2022-07" db="EMBL/GenBank/DDBJ databases">
        <authorList>
            <person name="Macas J."/>
            <person name="Novak P."/>
            <person name="Neumann P."/>
        </authorList>
    </citation>
    <scope>NUCLEOTIDE SEQUENCE</scope>
</reference>
<accession>A0A9P0YXK4</accession>
<proteinExistence type="predicted"/>
<feature type="transmembrane region" description="Helical" evidence="1">
    <location>
        <begin position="130"/>
        <end position="152"/>
    </location>
</feature>
<evidence type="ECO:0000313" key="3">
    <source>
        <dbReference type="Proteomes" id="UP001152484"/>
    </source>
</evidence>
<name>A0A9P0YXK4_CUSEU</name>
<protein>
    <submittedName>
        <fullName evidence="2">Uncharacterized protein</fullName>
    </submittedName>
</protein>
<keyword evidence="1" id="KW-0472">Membrane</keyword>
<dbReference type="AlphaFoldDB" id="A0A9P0YXK4"/>
<dbReference type="Proteomes" id="UP001152484">
    <property type="component" value="Unassembled WGS sequence"/>
</dbReference>
<comment type="caution">
    <text evidence="2">The sequence shown here is derived from an EMBL/GenBank/DDBJ whole genome shotgun (WGS) entry which is preliminary data.</text>
</comment>
<keyword evidence="1" id="KW-0812">Transmembrane</keyword>
<organism evidence="2 3">
    <name type="scientific">Cuscuta europaea</name>
    <name type="common">European dodder</name>
    <dbReference type="NCBI Taxonomy" id="41803"/>
    <lineage>
        <taxon>Eukaryota</taxon>
        <taxon>Viridiplantae</taxon>
        <taxon>Streptophyta</taxon>
        <taxon>Embryophyta</taxon>
        <taxon>Tracheophyta</taxon>
        <taxon>Spermatophyta</taxon>
        <taxon>Magnoliopsida</taxon>
        <taxon>eudicotyledons</taxon>
        <taxon>Gunneridae</taxon>
        <taxon>Pentapetalae</taxon>
        <taxon>asterids</taxon>
        <taxon>lamiids</taxon>
        <taxon>Solanales</taxon>
        <taxon>Convolvulaceae</taxon>
        <taxon>Cuscuteae</taxon>
        <taxon>Cuscuta</taxon>
        <taxon>Cuscuta subgen. Cuscuta</taxon>
    </lineage>
</organism>
<gene>
    <name evidence="2" type="ORF">CEURO_LOCUS7017</name>
</gene>
<keyword evidence="1" id="KW-1133">Transmembrane helix</keyword>
<dbReference type="EMBL" id="CAMAPE010000010">
    <property type="protein sequence ID" value="CAH9079008.1"/>
    <property type="molecule type" value="Genomic_DNA"/>
</dbReference>
<evidence type="ECO:0000313" key="2">
    <source>
        <dbReference type="EMBL" id="CAH9079008.1"/>
    </source>
</evidence>
<sequence>MSITVNDFVEGRGPARFDFPMSGFAILALLVIEMEVVPIVFDPCGTTVVWDLKGAKLDPNQLGGRSARWFWPNQWVAAWVCLLVMKDRWLMWHEEFSIQMKEKEDEKIMIRPPPEPPQWENCAPRVRKNVLLVLFCYFQSRLFYNFYFNIFMTNNKEARLMFLFVLVDSFLYGGNQADSAANSLKGLTFSAISLALFGVDYSMSDLGVREPLGFWSFWVKGSYFLFTIFLIVL</sequence>